<comment type="caution">
    <text evidence="1">The sequence shown here is derived from an EMBL/GenBank/DDBJ whole genome shotgun (WGS) entry which is preliminary data.</text>
</comment>
<dbReference type="EMBL" id="BGPR01027335">
    <property type="protein sequence ID" value="GBN97745.1"/>
    <property type="molecule type" value="Genomic_DNA"/>
</dbReference>
<accession>A0A4Y2TF75</accession>
<protein>
    <submittedName>
        <fullName evidence="1">Uncharacterized protein</fullName>
    </submittedName>
</protein>
<evidence type="ECO:0000313" key="2">
    <source>
        <dbReference type="Proteomes" id="UP000499080"/>
    </source>
</evidence>
<name>A0A4Y2TF75_ARAVE</name>
<keyword evidence="2" id="KW-1185">Reference proteome</keyword>
<proteinExistence type="predicted"/>
<dbReference type="Proteomes" id="UP000499080">
    <property type="component" value="Unassembled WGS sequence"/>
</dbReference>
<sequence length="128" mass="15026">MSRLISLFPSFLRRDLLEETLLRVFHVAVGQYVCFYAKLYNSAKFWMQSNNRSSCIFWFILADAEVEAELEPMSWLPKEILLLLENCSPSITDTRLRLSFQMATTVECQMSDKTFIFRCELISCFIVK</sequence>
<evidence type="ECO:0000313" key="1">
    <source>
        <dbReference type="EMBL" id="GBN97745.1"/>
    </source>
</evidence>
<organism evidence="1 2">
    <name type="scientific">Araneus ventricosus</name>
    <name type="common">Orbweaver spider</name>
    <name type="synonym">Epeira ventricosa</name>
    <dbReference type="NCBI Taxonomy" id="182803"/>
    <lineage>
        <taxon>Eukaryota</taxon>
        <taxon>Metazoa</taxon>
        <taxon>Ecdysozoa</taxon>
        <taxon>Arthropoda</taxon>
        <taxon>Chelicerata</taxon>
        <taxon>Arachnida</taxon>
        <taxon>Araneae</taxon>
        <taxon>Araneomorphae</taxon>
        <taxon>Entelegynae</taxon>
        <taxon>Araneoidea</taxon>
        <taxon>Araneidae</taxon>
        <taxon>Araneus</taxon>
    </lineage>
</organism>
<dbReference type="AlphaFoldDB" id="A0A4Y2TF75"/>
<reference evidence="1 2" key="1">
    <citation type="journal article" date="2019" name="Sci. Rep.">
        <title>Orb-weaving spider Araneus ventricosus genome elucidates the spidroin gene catalogue.</title>
        <authorList>
            <person name="Kono N."/>
            <person name="Nakamura H."/>
            <person name="Ohtoshi R."/>
            <person name="Moran D.A.P."/>
            <person name="Shinohara A."/>
            <person name="Yoshida Y."/>
            <person name="Fujiwara M."/>
            <person name="Mori M."/>
            <person name="Tomita M."/>
            <person name="Arakawa K."/>
        </authorList>
    </citation>
    <scope>NUCLEOTIDE SEQUENCE [LARGE SCALE GENOMIC DNA]</scope>
</reference>
<gene>
    <name evidence="1" type="ORF">AVEN_84154_1</name>
</gene>